<dbReference type="InterPro" id="IPR001185">
    <property type="entry name" value="MS_channel"/>
</dbReference>
<dbReference type="Gene3D" id="1.10.1200.120">
    <property type="entry name" value="Large-conductance mechanosensitive channel, MscL, domain 1"/>
    <property type="match status" value="1"/>
</dbReference>
<feature type="transmembrane region" description="Helical" evidence="10">
    <location>
        <begin position="12"/>
        <end position="33"/>
    </location>
</feature>
<dbReference type="NCBIfam" id="TIGR00220">
    <property type="entry name" value="mscL"/>
    <property type="match status" value="1"/>
</dbReference>
<comment type="caution">
    <text evidence="11">The sequence shown here is derived from an EMBL/GenBank/DDBJ whole genome shotgun (WGS) entry which is preliminary data.</text>
</comment>
<keyword evidence="7 10" id="KW-0406">Ion transport</keyword>
<evidence type="ECO:0000256" key="7">
    <source>
        <dbReference type="ARBA" id="ARBA00023065"/>
    </source>
</evidence>
<evidence type="ECO:0000313" key="11">
    <source>
        <dbReference type="EMBL" id="MFD2597668.1"/>
    </source>
</evidence>
<keyword evidence="8 10" id="KW-0472">Membrane</keyword>
<proteinExistence type="inferred from homology"/>
<dbReference type="InterPro" id="IPR019823">
    <property type="entry name" value="Mechanosensitive_channel_CS"/>
</dbReference>
<dbReference type="RefSeq" id="WP_380866973.1">
    <property type="nucleotide sequence ID" value="NZ_JBHUMA010000004.1"/>
</dbReference>
<dbReference type="InterPro" id="IPR037673">
    <property type="entry name" value="MSC/AndL"/>
</dbReference>
<dbReference type="NCBIfam" id="NF001843">
    <property type="entry name" value="PRK00567.1-4"/>
    <property type="match status" value="1"/>
</dbReference>
<keyword evidence="5 10" id="KW-0812">Transmembrane</keyword>
<evidence type="ECO:0000256" key="4">
    <source>
        <dbReference type="ARBA" id="ARBA00022475"/>
    </source>
</evidence>
<dbReference type="NCBIfam" id="NF010557">
    <property type="entry name" value="PRK13952.1"/>
    <property type="match status" value="1"/>
</dbReference>
<dbReference type="Pfam" id="PF01741">
    <property type="entry name" value="MscL"/>
    <property type="match status" value="1"/>
</dbReference>
<evidence type="ECO:0000256" key="5">
    <source>
        <dbReference type="ARBA" id="ARBA00022692"/>
    </source>
</evidence>
<dbReference type="EMBL" id="JBHUMA010000004">
    <property type="protein sequence ID" value="MFD2597668.1"/>
    <property type="molecule type" value="Genomic_DNA"/>
</dbReference>
<evidence type="ECO:0000256" key="9">
    <source>
        <dbReference type="ARBA" id="ARBA00023303"/>
    </source>
</evidence>
<evidence type="ECO:0000313" key="12">
    <source>
        <dbReference type="Proteomes" id="UP001597393"/>
    </source>
</evidence>
<keyword evidence="6 10" id="KW-1133">Transmembrane helix</keyword>
<organism evidence="11 12">
    <name type="scientific">Sphingobacterium corticis</name>
    <dbReference type="NCBI Taxonomy" id="1812823"/>
    <lineage>
        <taxon>Bacteria</taxon>
        <taxon>Pseudomonadati</taxon>
        <taxon>Bacteroidota</taxon>
        <taxon>Sphingobacteriia</taxon>
        <taxon>Sphingobacteriales</taxon>
        <taxon>Sphingobacteriaceae</taxon>
        <taxon>Sphingobacterium</taxon>
    </lineage>
</organism>
<evidence type="ECO:0000256" key="8">
    <source>
        <dbReference type="ARBA" id="ARBA00023136"/>
    </source>
</evidence>
<evidence type="ECO:0000256" key="10">
    <source>
        <dbReference type="HAMAP-Rule" id="MF_00115"/>
    </source>
</evidence>
<sequence>MGILKEFREFALRGNVIDLAVGVVIGGAFGKIVTSLVDDIIMPPIGFLTGGVDFSQLRYVIREANEAQGIAEVAVTYGNFVNVVIQFLIIAFCIFLVIKGLNSLKKKEEIKEDNALPVPTKEETLLTEIRDILKNK</sequence>
<dbReference type="PROSITE" id="PS01327">
    <property type="entry name" value="MSCL"/>
    <property type="match status" value="1"/>
</dbReference>
<comment type="similarity">
    <text evidence="2 10">Belongs to the MscL family.</text>
</comment>
<keyword evidence="3 10" id="KW-0813">Transport</keyword>
<comment type="subunit">
    <text evidence="10">Homopentamer.</text>
</comment>
<dbReference type="PANTHER" id="PTHR30266">
    <property type="entry name" value="MECHANOSENSITIVE CHANNEL MSCL"/>
    <property type="match status" value="1"/>
</dbReference>
<gene>
    <name evidence="10 11" type="primary">mscL</name>
    <name evidence="11" type="ORF">ACFSQ3_01790</name>
</gene>
<keyword evidence="9 10" id="KW-0407">Ion channel</keyword>
<evidence type="ECO:0000256" key="1">
    <source>
        <dbReference type="ARBA" id="ARBA00004651"/>
    </source>
</evidence>
<reference evidence="12" key="1">
    <citation type="journal article" date="2019" name="Int. J. Syst. Evol. Microbiol.">
        <title>The Global Catalogue of Microorganisms (GCM) 10K type strain sequencing project: providing services to taxonomists for standard genome sequencing and annotation.</title>
        <authorList>
            <consortium name="The Broad Institute Genomics Platform"/>
            <consortium name="The Broad Institute Genome Sequencing Center for Infectious Disease"/>
            <person name="Wu L."/>
            <person name="Ma J."/>
        </authorList>
    </citation>
    <scope>NUCLEOTIDE SEQUENCE [LARGE SCALE GENOMIC DNA]</scope>
    <source>
        <strain evidence="12">KCTC 42248</strain>
    </source>
</reference>
<dbReference type="Proteomes" id="UP001597393">
    <property type="component" value="Unassembled WGS sequence"/>
</dbReference>
<feature type="transmembrane region" description="Helical" evidence="10">
    <location>
        <begin position="80"/>
        <end position="98"/>
    </location>
</feature>
<dbReference type="HAMAP" id="MF_00115">
    <property type="entry name" value="MscL"/>
    <property type="match status" value="1"/>
</dbReference>
<evidence type="ECO:0000256" key="3">
    <source>
        <dbReference type="ARBA" id="ARBA00022448"/>
    </source>
</evidence>
<comment type="subcellular location">
    <subcellularLocation>
        <location evidence="1 10">Cell membrane</location>
        <topology evidence="1 10">Multi-pass membrane protein</topology>
    </subcellularLocation>
</comment>
<dbReference type="PANTHER" id="PTHR30266:SF2">
    <property type="entry name" value="LARGE-CONDUCTANCE MECHANOSENSITIVE CHANNEL"/>
    <property type="match status" value="1"/>
</dbReference>
<dbReference type="PRINTS" id="PR01264">
    <property type="entry name" value="MECHCHANNEL"/>
</dbReference>
<evidence type="ECO:0000256" key="2">
    <source>
        <dbReference type="ARBA" id="ARBA00007254"/>
    </source>
</evidence>
<comment type="function">
    <text evidence="10">Channel that opens in response to stretch forces in the membrane lipid bilayer. May participate in the regulation of osmotic pressure changes within the cell.</text>
</comment>
<accession>A0ABW5NIE1</accession>
<evidence type="ECO:0000256" key="6">
    <source>
        <dbReference type="ARBA" id="ARBA00022989"/>
    </source>
</evidence>
<keyword evidence="12" id="KW-1185">Reference proteome</keyword>
<dbReference type="InterPro" id="IPR036019">
    <property type="entry name" value="MscL_channel"/>
</dbReference>
<name>A0ABW5NIE1_9SPHI</name>
<dbReference type="SUPFAM" id="SSF81330">
    <property type="entry name" value="Gated mechanosensitive channel"/>
    <property type="match status" value="1"/>
</dbReference>
<protein>
    <recommendedName>
        <fullName evidence="10">Large-conductance mechanosensitive channel</fullName>
    </recommendedName>
</protein>
<keyword evidence="4 10" id="KW-1003">Cell membrane</keyword>